<feature type="chain" id="PRO_5012270368" evidence="1">
    <location>
        <begin position="21"/>
        <end position="67"/>
    </location>
</feature>
<organism evidence="2 3">
    <name type="scientific">Ophiocordyceps unilateralis</name>
    <name type="common">Zombie-ant fungus</name>
    <name type="synonym">Torrubia unilateralis</name>
    <dbReference type="NCBI Taxonomy" id="268505"/>
    <lineage>
        <taxon>Eukaryota</taxon>
        <taxon>Fungi</taxon>
        <taxon>Dikarya</taxon>
        <taxon>Ascomycota</taxon>
        <taxon>Pezizomycotina</taxon>
        <taxon>Sordariomycetes</taxon>
        <taxon>Hypocreomycetidae</taxon>
        <taxon>Hypocreales</taxon>
        <taxon>Ophiocordycipitaceae</taxon>
        <taxon>Ophiocordyceps</taxon>
    </lineage>
</organism>
<sequence length="67" mass="7688">MLIILCYVTLCILPIESSRSIPCRTLKALERSPCPIIDHHLSLSLSSDHEESVRFKKQSKLEMMCSR</sequence>
<protein>
    <submittedName>
        <fullName evidence="2">Uncharacterized protein</fullName>
    </submittedName>
</protein>
<reference evidence="2 3" key="2">
    <citation type="journal article" date="2017" name="Sci. Rep.">
        <title>Ant-infecting Ophiocordyceps genomes reveal a high diversity of potential behavioral manipulation genes and a possible major role for enterotoxins.</title>
        <authorList>
            <person name="de Bekker C."/>
            <person name="Ohm R.A."/>
            <person name="Evans H.C."/>
            <person name="Brachmann A."/>
            <person name="Hughes D.P."/>
        </authorList>
    </citation>
    <scope>NUCLEOTIDE SEQUENCE [LARGE SCALE GENOMIC DNA]</scope>
    <source>
        <strain evidence="2 3">SC16a</strain>
    </source>
</reference>
<dbReference type="Proteomes" id="UP000037136">
    <property type="component" value="Unassembled WGS sequence"/>
</dbReference>
<name>A0A2A9P651_OPHUN</name>
<dbReference type="AlphaFoldDB" id="A0A2A9P651"/>
<reference evidence="2 3" key="1">
    <citation type="journal article" date="2015" name="BMC Genomics">
        <title>Gene expression during zombie ant biting behavior reflects the complexity underlying fungal parasitic behavioral manipulation.</title>
        <authorList>
            <person name="de Bekker C."/>
            <person name="Ohm R.A."/>
            <person name="Loreto R.G."/>
            <person name="Sebastian A."/>
            <person name="Albert I."/>
            <person name="Merrow M."/>
            <person name="Brachmann A."/>
            <person name="Hughes D.P."/>
        </authorList>
    </citation>
    <scope>NUCLEOTIDE SEQUENCE [LARGE SCALE GENOMIC DNA]</scope>
    <source>
        <strain evidence="2 3">SC16a</strain>
    </source>
</reference>
<dbReference type="EMBL" id="LAZP02000607">
    <property type="protein sequence ID" value="PFH56326.1"/>
    <property type="molecule type" value="Genomic_DNA"/>
</dbReference>
<gene>
    <name evidence="2" type="ORF">XA68_16719</name>
</gene>
<proteinExistence type="predicted"/>
<evidence type="ECO:0000313" key="2">
    <source>
        <dbReference type="EMBL" id="PFH56326.1"/>
    </source>
</evidence>
<evidence type="ECO:0000256" key="1">
    <source>
        <dbReference type="SAM" id="SignalP"/>
    </source>
</evidence>
<evidence type="ECO:0000313" key="3">
    <source>
        <dbReference type="Proteomes" id="UP000037136"/>
    </source>
</evidence>
<comment type="caution">
    <text evidence="2">The sequence shown here is derived from an EMBL/GenBank/DDBJ whole genome shotgun (WGS) entry which is preliminary data.</text>
</comment>
<feature type="signal peptide" evidence="1">
    <location>
        <begin position="1"/>
        <end position="20"/>
    </location>
</feature>
<keyword evidence="3" id="KW-1185">Reference proteome</keyword>
<accession>A0A2A9P651</accession>
<keyword evidence="1" id="KW-0732">Signal</keyword>